<dbReference type="Proteomes" id="UP000740883">
    <property type="component" value="Unassembled WGS sequence"/>
</dbReference>
<evidence type="ECO:0000313" key="5">
    <source>
        <dbReference type="EMBL" id="KAF9761662.1"/>
    </source>
</evidence>
<dbReference type="PANTHER" id="PTHR12215">
    <property type="entry name" value="PHOSPHOPANTETHEINE TRANSFERASE"/>
    <property type="match status" value="1"/>
</dbReference>
<keyword evidence="6" id="KW-1185">Reference proteome</keyword>
<reference evidence="5 6" key="1">
    <citation type="journal article" date="2020" name="Genome Biol. Evol.">
        <title>Comparative genomics of strictly vertically transmitted, feminizing microsporidia endosymbionts of amphipod crustaceans.</title>
        <authorList>
            <person name="Cormier A."/>
            <person name="Chebbi M.A."/>
            <person name="Giraud I."/>
            <person name="Wattier R."/>
            <person name="Teixeira M."/>
            <person name="Gilbert C."/>
            <person name="Rigaud T."/>
            <person name="Cordaux R."/>
        </authorList>
    </citation>
    <scope>NUCLEOTIDE SEQUENCE [LARGE SCALE GENOMIC DNA]</scope>
    <source>
        <strain evidence="5 6">Ou3-Ou53</strain>
    </source>
</reference>
<feature type="domain" description="4'-phosphopantetheinyl transferase N-terminal" evidence="4">
    <location>
        <begin position="47"/>
        <end position="120"/>
    </location>
</feature>
<dbReference type="InterPro" id="IPR037143">
    <property type="entry name" value="4-PPantetheinyl_Trfase_dom_sf"/>
</dbReference>
<sequence length="265" mass="31528">MLRKLIGFTNIFENNLLDKLEFNGNSNKVFVYIVNLNNCKLLIPQFWECLSAEERSQANKYYTSNLRDLYIISHGILRCILSYYTKQLPQEIEFIHNKYGKPFLKNHNFQFNMSHSHDIVNYIIALDHKVGIDIEVYNNTLDIQEFSDLVFTPAERDFFTILEAKERLKFFYNLWTKKESLIKACGQGLSYPLNTIEAMTLSSGEKIFLDKEDNKFKQEWYYFPLEVVSNYSGSIAIEHRINQIIYLEMNNQKNIFDKIRLKWFN</sequence>
<dbReference type="InterPro" id="IPR055066">
    <property type="entry name" value="AASDHPPT_N"/>
</dbReference>
<evidence type="ECO:0000259" key="4">
    <source>
        <dbReference type="Pfam" id="PF22624"/>
    </source>
</evidence>
<dbReference type="EMBL" id="SBJO01000282">
    <property type="protein sequence ID" value="KAF9761662.1"/>
    <property type="molecule type" value="Genomic_DNA"/>
</dbReference>
<dbReference type="PANTHER" id="PTHR12215:SF10">
    <property type="entry name" value="L-AMINOADIPATE-SEMIALDEHYDE DEHYDROGENASE-PHOSPHOPANTETHEINYL TRANSFERASE"/>
    <property type="match status" value="1"/>
</dbReference>
<dbReference type="InterPro" id="IPR008278">
    <property type="entry name" value="4-PPantetheinyl_Trfase_dom"/>
</dbReference>
<dbReference type="EC" id="2.7.8.7" evidence="1"/>
<evidence type="ECO:0000256" key="1">
    <source>
        <dbReference type="ARBA" id="ARBA00013172"/>
    </source>
</evidence>
<dbReference type="OrthoDB" id="26719at2759"/>
<dbReference type="Pfam" id="PF01648">
    <property type="entry name" value="ACPS"/>
    <property type="match status" value="1"/>
</dbReference>
<dbReference type="SUPFAM" id="SSF56214">
    <property type="entry name" value="4'-phosphopantetheinyl transferase"/>
    <property type="match status" value="2"/>
</dbReference>
<name>A0A9P6GWZ9_9MICR</name>
<dbReference type="GO" id="GO:0008897">
    <property type="term" value="F:holo-[acyl-carrier-protein] synthase activity"/>
    <property type="evidence" value="ECO:0007669"/>
    <property type="project" value="UniProtKB-EC"/>
</dbReference>
<gene>
    <name evidence="5" type="primary">hetI</name>
    <name evidence="5" type="ORF">NGRA_2478</name>
</gene>
<dbReference type="GO" id="GO:0000287">
    <property type="term" value="F:magnesium ion binding"/>
    <property type="evidence" value="ECO:0007669"/>
    <property type="project" value="InterPro"/>
</dbReference>
<dbReference type="GO" id="GO:0019878">
    <property type="term" value="P:lysine biosynthetic process via aminoadipic acid"/>
    <property type="evidence" value="ECO:0007669"/>
    <property type="project" value="TreeGrafter"/>
</dbReference>
<evidence type="ECO:0000256" key="2">
    <source>
        <dbReference type="ARBA" id="ARBA00022679"/>
    </source>
</evidence>
<dbReference type="Gene3D" id="3.90.470.20">
    <property type="entry name" value="4'-phosphopantetheinyl transferase domain"/>
    <property type="match status" value="2"/>
</dbReference>
<evidence type="ECO:0000313" key="6">
    <source>
        <dbReference type="Proteomes" id="UP000740883"/>
    </source>
</evidence>
<dbReference type="GO" id="GO:0005829">
    <property type="term" value="C:cytosol"/>
    <property type="evidence" value="ECO:0007669"/>
    <property type="project" value="TreeGrafter"/>
</dbReference>
<keyword evidence="2 5" id="KW-0808">Transferase</keyword>
<dbReference type="InterPro" id="IPR050559">
    <property type="entry name" value="P-Pant_transferase_sf"/>
</dbReference>
<protein>
    <recommendedName>
        <fullName evidence="1">holo-[acyl-carrier-protein] synthase</fullName>
        <ecNumber evidence="1">2.7.8.7</ecNumber>
    </recommendedName>
</protein>
<organism evidence="5 6">
    <name type="scientific">Nosema granulosis</name>
    <dbReference type="NCBI Taxonomy" id="83296"/>
    <lineage>
        <taxon>Eukaryota</taxon>
        <taxon>Fungi</taxon>
        <taxon>Fungi incertae sedis</taxon>
        <taxon>Microsporidia</taxon>
        <taxon>Nosematidae</taxon>
        <taxon>Nosema</taxon>
    </lineage>
</organism>
<proteinExistence type="predicted"/>
<dbReference type="Pfam" id="PF22624">
    <property type="entry name" value="AASDHPPT_N"/>
    <property type="match status" value="1"/>
</dbReference>
<feature type="domain" description="4'-phosphopantetheinyl transferase" evidence="3">
    <location>
        <begin position="130"/>
        <end position="226"/>
    </location>
</feature>
<accession>A0A9P6GWZ9</accession>
<dbReference type="AlphaFoldDB" id="A0A9P6GWZ9"/>
<evidence type="ECO:0000259" key="3">
    <source>
        <dbReference type="Pfam" id="PF01648"/>
    </source>
</evidence>
<comment type="caution">
    <text evidence="5">The sequence shown here is derived from an EMBL/GenBank/DDBJ whole genome shotgun (WGS) entry which is preliminary data.</text>
</comment>